<evidence type="ECO:0000313" key="3">
    <source>
        <dbReference type="EMBL" id="MDT0261541.1"/>
    </source>
</evidence>
<dbReference type="RefSeq" id="WP_311422695.1">
    <property type="nucleotide sequence ID" value="NZ_JAVREH010000008.1"/>
</dbReference>
<dbReference type="EMBL" id="JAVREH010000008">
    <property type="protein sequence ID" value="MDT0261541.1"/>
    <property type="molecule type" value="Genomic_DNA"/>
</dbReference>
<name>A0ABU2J985_9ACTN</name>
<evidence type="ECO:0000256" key="1">
    <source>
        <dbReference type="SAM" id="Phobius"/>
    </source>
</evidence>
<keyword evidence="1" id="KW-1133">Transmembrane helix</keyword>
<keyword evidence="1" id="KW-0812">Transmembrane</keyword>
<dbReference type="CDD" id="cd19410">
    <property type="entry name" value="HK9-like_sensor"/>
    <property type="match status" value="1"/>
</dbReference>
<dbReference type="Pfam" id="PF05227">
    <property type="entry name" value="CHASE3"/>
    <property type="match status" value="1"/>
</dbReference>
<dbReference type="InterPro" id="IPR029787">
    <property type="entry name" value="Nucleotide_cyclase"/>
</dbReference>
<dbReference type="InterPro" id="IPR007891">
    <property type="entry name" value="CHASE3"/>
</dbReference>
<comment type="caution">
    <text evidence="3">The sequence shown here is derived from an EMBL/GenBank/DDBJ whole genome shotgun (WGS) entry which is preliminary data.</text>
</comment>
<feature type="domain" description="GGDEF" evidence="2">
    <location>
        <begin position="346"/>
        <end position="477"/>
    </location>
</feature>
<protein>
    <submittedName>
        <fullName evidence="3">Diguanylate cyclase</fullName>
        <ecNumber evidence="3">2.7.7.65</ecNumber>
    </submittedName>
</protein>
<keyword evidence="3" id="KW-0808">Transferase</keyword>
<reference evidence="4" key="1">
    <citation type="submission" date="2023-07" db="EMBL/GenBank/DDBJ databases">
        <title>30 novel species of actinomycetes from the DSMZ collection.</title>
        <authorList>
            <person name="Nouioui I."/>
        </authorList>
    </citation>
    <scope>NUCLEOTIDE SEQUENCE [LARGE SCALE GENOMIC DNA]</scope>
    <source>
        <strain evidence="4">DSM 44399</strain>
    </source>
</reference>
<dbReference type="Proteomes" id="UP001183176">
    <property type="component" value="Unassembled WGS sequence"/>
</dbReference>
<dbReference type="PROSITE" id="PS50887">
    <property type="entry name" value="GGDEF"/>
    <property type="match status" value="1"/>
</dbReference>
<dbReference type="PANTHER" id="PTHR45138">
    <property type="entry name" value="REGULATORY COMPONENTS OF SENSORY TRANSDUCTION SYSTEM"/>
    <property type="match status" value="1"/>
</dbReference>
<keyword evidence="4" id="KW-1185">Reference proteome</keyword>
<dbReference type="SMART" id="SM00267">
    <property type="entry name" value="GGDEF"/>
    <property type="match status" value="1"/>
</dbReference>
<dbReference type="SUPFAM" id="SSF55073">
    <property type="entry name" value="Nucleotide cyclase"/>
    <property type="match status" value="1"/>
</dbReference>
<dbReference type="PANTHER" id="PTHR45138:SF9">
    <property type="entry name" value="DIGUANYLATE CYCLASE DGCM-RELATED"/>
    <property type="match status" value="1"/>
</dbReference>
<dbReference type="NCBIfam" id="TIGR00254">
    <property type="entry name" value="GGDEF"/>
    <property type="match status" value="1"/>
</dbReference>
<keyword evidence="3" id="KW-0548">Nucleotidyltransferase</keyword>
<gene>
    <name evidence="3" type="ORF">RM423_09060</name>
</gene>
<feature type="transmembrane region" description="Helical" evidence="1">
    <location>
        <begin position="118"/>
        <end position="140"/>
    </location>
</feature>
<dbReference type="GO" id="GO:0052621">
    <property type="term" value="F:diguanylate cyclase activity"/>
    <property type="evidence" value="ECO:0007669"/>
    <property type="project" value="UniProtKB-EC"/>
</dbReference>
<dbReference type="InterPro" id="IPR043128">
    <property type="entry name" value="Rev_trsase/Diguanyl_cyclase"/>
</dbReference>
<proteinExistence type="predicted"/>
<sequence length="493" mass="53235">MLDQETGVRGFLYTGEEQFLEPYLSGRATYEQARIEVIRASAGDPESTSLASAEDSAARRWQAYAEQTIQRRRANTAAHVQVAQAQQGKKEMDQFRALNAEVRNRLAIRRDASLRRSALWSTAVVVVLAALFGLVGVLAVQRVARRALSFSETEVKYRIRQREFSDLIQAVDSEAEAHQLVRRHLQRSLPGASATVLIRNNSDNRLGAATELPAGSVLAEPLAAAEPRACLAIRLGRAHQDGADHDELISCAVCSKVPGTATCEPLLVGGKVIGSVLVEQATPLAESDRRGLIDTVAQAAPVLANLKTIAIAESRASTDALTGLPNRRSMNDTLKRMAAHAGRSSEPLAAIAFDLDHFKSVNDRYGHEVGDAALSAVGECLRDHLRESDFAARIGGEEFLVLAPATDVEGARVLAEKLREALLREEIPQLSQPITASFGVAVLPHHAGNAEALLRRADRASYLAKERGRNRVEVAINEEPAQAVVADVREAGA</sequence>
<dbReference type="InterPro" id="IPR050469">
    <property type="entry name" value="Diguanylate_Cyclase"/>
</dbReference>
<evidence type="ECO:0000259" key="2">
    <source>
        <dbReference type="PROSITE" id="PS50887"/>
    </source>
</evidence>
<accession>A0ABU2J985</accession>
<keyword evidence="1" id="KW-0472">Membrane</keyword>
<dbReference type="EC" id="2.7.7.65" evidence="3"/>
<dbReference type="Pfam" id="PF00990">
    <property type="entry name" value="GGDEF"/>
    <property type="match status" value="1"/>
</dbReference>
<dbReference type="Gene3D" id="3.30.70.270">
    <property type="match status" value="1"/>
</dbReference>
<dbReference type="InterPro" id="IPR000160">
    <property type="entry name" value="GGDEF_dom"/>
</dbReference>
<dbReference type="CDD" id="cd01949">
    <property type="entry name" value="GGDEF"/>
    <property type="match status" value="1"/>
</dbReference>
<organism evidence="3 4">
    <name type="scientific">Jatrophihabitans lederbergiae</name>
    <dbReference type="NCBI Taxonomy" id="3075547"/>
    <lineage>
        <taxon>Bacteria</taxon>
        <taxon>Bacillati</taxon>
        <taxon>Actinomycetota</taxon>
        <taxon>Actinomycetes</taxon>
        <taxon>Jatrophihabitantales</taxon>
        <taxon>Jatrophihabitantaceae</taxon>
        <taxon>Jatrophihabitans</taxon>
    </lineage>
</organism>
<evidence type="ECO:0000313" key="4">
    <source>
        <dbReference type="Proteomes" id="UP001183176"/>
    </source>
</evidence>